<comment type="subcellular location">
    <subcellularLocation>
        <location evidence="1">Membrane</location>
        <topology evidence="1">Multi-pass membrane protein</topology>
    </subcellularLocation>
</comment>
<dbReference type="InterPro" id="IPR007770">
    <property type="entry name" value="DMP"/>
</dbReference>
<organism evidence="8 9">
    <name type="scientific">Riccia sorocarpa</name>
    <dbReference type="NCBI Taxonomy" id="122646"/>
    <lineage>
        <taxon>Eukaryota</taxon>
        <taxon>Viridiplantae</taxon>
        <taxon>Streptophyta</taxon>
        <taxon>Embryophyta</taxon>
        <taxon>Marchantiophyta</taxon>
        <taxon>Marchantiopsida</taxon>
        <taxon>Marchantiidae</taxon>
        <taxon>Marchantiales</taxon>
        <taxon>Ricciaceae</taxon>
        <taxon>Riccia</taxon>
    </lineage>
</organism>
<feature type="region of interest" description="Disordered" evidence="6">
    <location>
        <begin position="72"/>
        <end position="91"/>
    </location>
</feature>
<evidence type="ECO:0000256" key="1">
    <source>
        <dbReference type="ARBA" id="ARBA00004141"/>
    </source>
</evidence>
<evidence type="ECO:0000256" key="7">
    <source>
        <dbReference type="SAM" id="Phobius"/>
    </source>
</evidence>
<keyword evidence="9" id="KW-1185">Reference proteome</keyword>
<dbReference type="PANTHER" id="PTHR31621">
    <property type="entry name" value="PROTEIN DMP3"/>
    <property type="match status" value="1"/>
</dbReference>
<keyword evidence="3 7" id="KW-0812">Transmembrane</keyword>
<feature type="transmembrane region" description="Helical" evidence="7">
    <location>
        <begin position="268"/>
        <end position="287"/>
    </location>
</feature>
<evidence type="ECO:0000256" key="4">
    <source>
        <dbReference type="ARBA" id="ARBA00022989"/>
    </source>
</evidence>
<proteinExistence type="inferred from homology"/>
<feature type="transmembrane region" description="Helical" evidence="7">
    <location>
        <begin position="237"/>
        <end position="256"/>
    </location>
</feature>
<feature type="region of interest" description="Disordered" evidence="6">
    <location>
        <begin position="318"/>
        <end position="360"/>
    </location>
</feature>
<gene>
    <name evidence="8" type="ORF">R1sor_006154</name>
</gene>
<evidence type="ECO:0000256" key="5">
    <source>
        <dbReference type="ARBA" id="ARBA00023136"/>
    </source>
</evidence>
<dbReference type="Proteomes" id="UP001633002">
    <property type="component" value="Unassembled WGS sequence"/>
</dbReference>
<accession>A0ABD3HM88</accession>
<evidence type="ECO:0000256" key="3">
    <source>
        <dbReference type="ARBA" id="ARBA00022692"/>
    </source>
</evidence>
<name>A0ABD3HM88_9MARC</name>
<evidence type="ECO:0000313" key="8">
    <source>
        <dbReference type="EMBL" id="KAL3692503.1"/>
    </source>
</evidence>
<keyword evidence="5 7" id="KW-0472">Membrane</keyword>
<dbReference type="EMBL" id="JBJQOH010000003">
    <property type="protein sequence ID" value="KAL3692503.1"/>
    <property type="molecule type" value="Genomic_DNA"/>
</dbReference>
<feature type="transmembrane region" description="Helical" evidence="7">
    <location>
        <begin position="160"/>
        <end position="178"/>
    </location>
</feature>
<comment type="similarity">
    <text evidence="2">Belongs to the plant DMP1 protein family.</text>
</comment>
<feature type="compositionally biased region" description="Basic and acidic residues" evidence="6">
    <location>
        <begin position="78"/>
        <end position="88"/>
    </location>
</feature>
<feature type="compositionally biased region" description="Low complexity" evidence="6">
    <location>
        <begin position="337"/>
        <end position="353"/>
    </location>
</feature>
<dbReference type="GO" id="GO:0016020">
    <property type="term" value="C:membrane"/>
    <property type="evidence" value="ECO:0007669"/>
    <property type="project" value="UniProtKB-SubCell"/>
</dbReference>
<evidence type="ECO:0000256" key="2">
    <source>
        <dbReference type="ARBA" id="ARBA00008707"/>
    </source>
</evidence>
<dbReference type="PANTHER" id="PTHR31621:SF66">
    <property type="entry name" value="PROTEIN DMP2"/>
    <property type="match status" value="1"/>
</dbReference>
<keyword evidence="4 7" id="KW-1133">Transmembrane helix</keyword>
<dbReference type="Pfam" id="PF05078">
    <property type="entry name" value="DUF679"/>
    <property type="match status" value="1"/>
</dbReference>
<reference evidence="8 9" key="1">
    <citation type="submission" date="2024-09" db="EMBL/GenBank/DDBJ databases">
        <title>Chromosome-scale assembly of Riccia sorocarpa.</title>
        <authorList>
            <person name="Paukszto L."/>
        </authorList>
    </citation>
    <scope>NUCLEOTIDE SEQUENCE [LARGE SCALE GENOMIC DNA]</scope>
    <source>
        <strain evidence="8">LP-2024</strain>
        <tissue evidence="8">Aerial parts of the thallus</tissue>
    </source>
</reference>
<sequence length="360" mass="39148">MQLSCPVIRWILPSGRELCIDVRLLVRNQSDSFLEAQEIMVFRFLCQHPVLDGTLATERSISSANPGTKFTYSIGPRIGEDSPSRSEPPEFLTPSLQRITVCRLSGDIRHPKMGTGPQSPMPSSVMSNLANLLPTGSYLAFQTLAPLFTNNGHCAETERIMTAILILIFAVLVFILSFTDSITTEGGKVYYGIVTCRGLFNPHFGGISLTHPIPGLDSYFYTGDPGSTKYILNGFDIINGILVVITFSSLSMLSGSIADCYYPNIPPTIVKCAPILVALVVGMYFAFAPPARNGVGFAVILGKNEVVREFHDPRFFKSKDLKGKPGLLSKGDSKDTSSSNPNSSPSPHQSPSPRLIRPTV</sequence>
<evidence type="ECO:0000313" key="9">
    <source>
        <dbReference type="Proteomes" id="UP001633002"/>
    </source>
</evidence>
<dbReference type="GO" id="GO:0005737">
    <property type="term" value="C:cytoplasm"/>
    <property type="evidence" value="ECO:0007669"/>
    <property type="project" value="UniProtKB-ARBA"/>
</dbReference>
<evidence type="ECO:0000256" key="6">
    <source>
        <dbReference type="SAM" id="MobiDB-lite"/>
    </source>
</evidence>
<protein>
    <submittedName>
        <fullName evidence="8">Uncharacterized protein</fullName>
    </submittedName>
</protein>
<comment type="caution">
    <text evidence="8">The sequence shown here is derived from an EMBL/GenBank/DDBJ whole genome shotgun (WGS) entry which is preliminary data.</text>
</comment>
<dbReference type="AlphaFoldDB" id="A0ABD3HM88"/>